<sequence>MENIKVFPLIESSFYEIDVLSPTERANHNNHLSIDLELNATQVTVYQYLE</sequence>
<evidence type="ECO:0000313" key="2">
    <source>
        <dbReference type="Proteomes" id="UP000278334"/>
    </source>
</evidence>
<organism evidence="1 2">
    <name type="scientific">Bathymodiolus thermophilus thioautotrophic gill symbiont</name>
    <dbReference type="NCBI Taxonomy" id="2360"/>
    <lineage>
        <taxon>Bacteria</taxon>
        <taxon>Pseudomonadati</taxon>
        <taxon>Pseudomonadota</taxon>
        <taxon>Gammaproteobacteria</taxon>
        <taxon>sulfur-oxidizing symbionts</taxon>
    </lineage>
</organism>
<dbReference type="KEGG" id="bthg:MS2017_0781"/>
<protein>
    <submittedName>
        <fullName evidence="1">Uncharacterized protein</fullName>
    </submittedName>
</protein>
<proteinExistence type="predicted"/>
<name>A0A3G3ILA1_9GAMM</name>
<reference evidence="1 2" key="1">
    <citation type="submission" date="2017-11" db="EMBL/GenBank/DDBJ databases">
        <title>Genome sequence of the bacterial symbiont EPR9N from a vent mussel Bathymodiolus thermophilus.</title>
        <authorList>
            <person name="Won Y.-J."/>
        </authorList>
    </citation>
    <scope>NUCLEOTIDE SEQUENCE [LARGE SCALE GENOMIC DNA]</scope>
    <source>
        <strain evidence="1 2">EPR9N</strain>
    </source>
</reference>
<dbReference type="EMBL" id="CP024634">
    <property type="protein sequence ID" value="AYQ56509.1"/>
    <property type="molecule type" value="Genomic_DNA"/>
</dbReference>
<dbReference type="Proteomes" id="UP000278334">
    <property type="component" value="Chromosome"/>
</dbReference>
<evidence type="ECO:0000313" key="1">
    <source>
        <dbReference type="EMBL" id="AYQ56509.1"/>
    </source>
</evidence>
<dbReference type="RefSeq" id="WP_164707594.1">
    <property type="nucleotide sequence ID" value="NZ_CAESAR020000113.1"/>
</dbReference>
<accession>A0A3G3ILA1</accession>
<dbReference type="AlphaFoldDB" id="A0A3G3ILA1"/>
<gene>
    <name evidence="1" type="ORF">MS2017_0781</name>
</gene>